<dbReference type="PANTHER" id="PTHR21366:SF14">
    <property type="entry name" value="GLYOXALASE DOMAIN-CONTAINING PROTEIN 5"/>
    <property type="match status" value="1"/>
</dbReference>
<dbReference type="KEGG" id="ncb:C0V82_23650"/>
<dbReference type="AlphaFoldDB" id="A0A2K9NJX8"/>
<accession>A0A2K9NJX8</accession>
<dbReference type="InterPro" id="IPR037523">
    <property type="entry name" value="VOC_core"/>
</dbReference>
<dbReference type="SUPFAM" id="SSF54593">
    <property type="entry name" value="Glyoxalase/Bleomycin resistance protein/Dihydroxybiphenyl dioxygenase"/>
    <property type="match status" value="1"/>
</dbReference>
<dbReference type="PANTHER" id="PTHR21366">
    <property type="entry name" value="GLYOXALASE FAMILY PROTEIN"/>
    <property type="match status" value="1"/>
</dbReference>
<protein>
    <submittedName>
        <fullName evidence="2">VOC family virulence protein</fullName>
    </submittedName>
</protein>
<keyword evidence="2" id="KW-0614">Plasmid</keyword>
<dbReference type="OrthoDB" id="9812656at2"/>
<dbReference type="InterPro" id="IPR029068">
    <property type="entry name" value="Glyas_Bleomycin-R_OHBP_Dase"/>
</dbReference>
<name>A0A2K9NJX8_9PROT</name>
<organism evidence="2 3">
    <name type="scientific">Niveispirillum cyanobacteriorum</name>
    <dbReference type="NCBI Taxonomy" id="1612173"/>
    <lineage>
        <taxon>Bacteria</taxon>
        <taxon>Pseudomonadati</taxon>
        <taxon>Pseudomonadota</taxon>
        <taxon>Alphaproteobacteria</taxon>
        <taxon>Rhodospirillales</taxon>
        <taxon>Azospirillaceae</taxon>
        <taxon>Niveispirillum</taxon>
    </lineage>
</organism>
<dbReference type="Proteomes" id="UP000234752">
    <property type="component" value="Plasmid unnamed1"/>
</dbReference>
<dbReference type="PROSITE" id="PS51819">
    <property type="entry name" value="VOC"/>
    <property type="match status" value="1"/>
</dbReference>
<dbReference type="Gene3D" id="3.10.180.10">
    <property type="entry name" value="2,3-Dihydroxybiphenyl 1,2-Dioxygenase, domain 1"/>
    <property type="match status" value="1"/>
</dbReference>
<geneLocation type="plasmid" evidence="2 3">
    <name>unnamed1</name>
</geneLocation>
<dbReference type="InterPro" id="IPR004360">
    <property type="entry name" value="Glyas_Fos-R_dOase_dom"/>
</dbReference>
<sequence>MWRVVMAPPFDLLGLDHIVLRVRNVERMIGFYRDVLGCSLEKVQAEIGLYQLRAGRSLIDLVPLDGTLGRMGGAGPGVEGRNLEHFCLEISRFDDADIRAHLTAHGVSIGTTGERYGAGGEGLSIYLTDPEGNNVELKAPA</sequence>
<reference evidence="2 3" key="1">
    <citation type="submission" date="2017-12" db="EMBL/GenBank/DDBJ databases">
        <title>Genomes of bacteria within cyanobacterial aggregates.</title>
        <authorList>
            <person name="Cai H."/>
        </authorList>
    </citation>
    <scope>NUCLEOTIDE SEQUENCE [LARGE SCALE GENOMIC DNA]</scope>
    <source>
        <strain evidence="2 3">TH16</strain>
        <plasmid evidence="2 3">unnamed1</plasmid>
    </source>
</reference>
<keyword evidence="3" id="KW-1185">Reference proteome</keyword>
<evidence type="ECO:0000313" key="3">
    <source>
        <dbReference type="Proteomes" id="UP000234752"/>
    </source>
</evidence>
<proteinExistence type="predicted"/>
<evidence type="ECO:0000259" key="1">
    <source>
        <dbReference type="PROSITE" id="PS51819"/>
    </source>
</evidence>
<evidence type="ECO:0000313" key="2">
    <source>
        <dbReference type="EMBL" id="AUN33363.1"/>
    </source>
</evidence>
<dbReference type="Pfam" id="PF00903">
    <property type="entry name" value="Glyoxalase"/>
    <property type="match status" value="1"/>
</dbReference>
<dbReference type="EMBL" id="CP025613">
    <property type="protein sequence ID" value="AUN33363.1"/>
    <property type="molecule type" value="Genomic_DNA"/>
</dbReference>
<gene>
    <name evidence="2" type="ORF">C0V82_23650</name>
</gene>
<feature type="domain" description="VOC" evidence="1">
    <location>
        <begin position="14"/>
        <end position="140"/>
    </location>
</feature>
<dbReference type="InterPro" id="IPR050383">
    <property type="entry name" value="GlyoxalaseI/FosfomycinResist"/>
</dbReference>